<dbReference type="Proteomes" id="UP001143486">
    <property type="component" value="Unassembled WGS sequence"/>
</dbReference>
<feature type="signal peptide" evidence="1">
    <location>
        <begin position="1"/>
        <end position="23"/>
    </location>
</feature>
<accession>A0A9W6MNV3</accession>
<sequence length="145" mass="14652">MKIKTTLMAAVFGMAATAAPALAAWPPNTNQTISGTLSLEQSIQIDCVVTVNLSIDGSGDPTITGRSFAPGSFLCGGVVSPSGTWTAAWGPGANEVTLSIGASSVLGSCFDTVVADFNHTTNTLTFNNVTVSGTPSDCYVDGSLS</sequence>
<dbReference type="RefSeq" id="WP_271186865.1">
    <property type="nucleotide sequence ID" value="NZ_BSFE01000005.1"/>
</dbReference>
<reference evidence="2" key="1">
    <citation type="journal article" date="2014" name="Int. J. Syst. Evol. Microbiol.">
        <title>Complete genome sequence of Corynebacterium casei LMG S-19264T (=DSM 44701T), isolated from a smear-ripened cheese.</title>
        <authorList>
            <consortium name="US DOE Joint Genome Institute (JGI-PGF)"/>
            <person name="Walter F."/>
            <person name="Albersmeier A."/>
            <person name="Kalinowski J."/>
            <person name="Ruckert C."/>
        </authorList>
    </citation>
    <scope>NUCLEOTIDE SEQUENCE</scope>
    <source>
        <strain evidence="2">VKM B-1513</strain>
    </source>
</reference>
<keyword evidence="1" id="KW-0732">Signal</keyword>
<proteinExistence type="predicted"/>
<reference evidence="2" key="2">
    <citation type="submission" date="2023-01" db="EMBL/GenBank/DDBJ databases">
        <authorList>
            <person name="Sun Q."/>
            <person name="Evtushenko L."/>
        </authorList>
    </citation>
    <scope>NUCLEOTIDE SEQUENCE</scope>
    <source>
        <strain evidence="2">VKM B-1513</strain>
    </source>
</reference>
<evidence type="ECO:0000256" key="1">
    <source>
        <dbReference type="SAM" id="SignalP"/>
    </source>
</evidence>
<dbReference type="EMBL" id="BSFE01000005">
    <property type="protein sequence ID" value="GLK52498.1"/>
    <property type="molecule type" value="Genomic_DNA"/>
</dbReference>
<evidence type="ECO:0000313" key="3">
    <source>
        <dbReference type="Proteomes" id="UP001143486"/>
    </source>
</evidence>
<name>A0A9W6MNV3_9PROT</name>
<dbReference type="AlphaFoldDB" id="A0A9W6MNV3"/>
<evidence type="ECO:0000313" key="2">
    <source>
        <dbReference type="EMBL" id="GLK52498.1"/>
    </source>
</evidence>
<comment type="caution">
    <text evidence="2">The sequence shown here is derived from an EMBL/GenBank/DDBJ whole genome shotgun (WGS) entry which is preliminary data.</text>
</comment>
<evidence type="ECO:0008006" key="4">
    <source>
        <dbReference type="Google" id="ProtNLM"/>
    </source>
</evidence>
<gene>
    <name evidence="2" type="ORF">GCM10017621_20060</name>
</gene>
<organism evidence="2 3">
    <name type="scientific">Maricaulis virginensis</name>
    <dbReference type="NCBI Taxonomy" id="144022"/>
    <lineage>
        <taxon>Bacteria</taxon>
        <taxon>Pseudomonadati</taxon>
        <taxon>Pseudomonadota</taxon>
        <taxon>Alphaproteobacteria</taxon>
        <taxon>Maricaulales</taxon>
        <taxon>Maricaulaceae</taxon>
        <taxon>Maricaulis</taxon>
    </lineage>
</organism>
<feature type="chain" id="PRO_5040853454" description="Protein activator of alkane oxidation PraB" evidence="1">
    <location>
        <begin position="24"/>
        <end position="145"/>
    </location>
</feature>
<protein>
    <recommendedName>
        <fullName evidence="4">Protein activator of alkane oxidation PraB</fullName>
    </recommendedName>
</protein>
<keyword evidence="3" id="KW-1185">Reference proteome</keyword>